<dbReference type="STRING" id="1806891.Cs308_0396"/>
<protein>
    <submittedName>
        <fullName evidence="1">Transcriptional activator protein</fullName>
    </submittedName>
</protein>
<evidence type="ECO:0000313" key="2">
    <source>
        <dbReference type="Proteomes" id="UP000078162"/>
    </source>
</evidence>
<proteinExistence type="predicted"/>
<dbReference type="Proteomes" id="UP000078162">
    <property type="component" value="Chromosome"/>
</dbReference>
<dbReference type="RefSeq" id="WP_066481920.1">
    <property type="nucleotide sequence ID" value="NZ_CP014639.1"/>
</dbReference>
<dbReference type="AlphaFoldDB" id="A0A1A9HV43"/>
<dbReference type="KEGG" id="csaz:Cs308_0396"/>
<dbReference type="PROSITE" id="PS51257">
    <property type="entry name" value="PROKAR_LIPOPROTEIN"/>
    <property type="match status" value="1"/>
</dbReference>
<dbReference type="OrthoDB" id="19061at2"/>
<keyword evidence="2" id="KW-1185">Reference proteome</keyword>
<reference evidence="2" key="1">
    <citation type="submission" date="2016-03" db="EMBL/GenBank/DDBJ databases">
        <title>Culture-independent genomics supports pathogen discovery for uncultivable bacteria within the genus Chlamydia.</title>
        <authorList>
            <person name="Taylor-Brown A."/>
            <person name="Bachmann N.L."/>
            <person name="Borel N."/>
            <person name="Polkinghorne A."/>
        </authorList>
    </citation>
    <scope>NUCLEOTIDE SEQUENCE [LARGE SCALE GENOMIC DNA]</scope>
    <source>
        <strain evidence="2">2742-308</strain>
    </source>
</reference>
<name>A0A1A9HV43_9CHLA</name>
<sequence>MKKWTSTLILSSLILSSCLPILGIVIKHVTTAQHWAELNSQIFTLKIKKDHENYITKHNMQLINNRENVTVETLNKQCQNLSLLKQEHARLDTLQPHSVLAQSKEIWARKHALENAKNQLRWIKEKTYSDITLIHLEHALEMDNDDIQSLFSLFNPENPEAPLIFFTHWEMTKQTTPLNNEVWLINAEAISRWI</sequence>
<organism evidence="1 2">
    <name type="scientific">Candidatus Chlamydia sanziniae</name>
    <dbReference type="NCBI Taxonomy" id="1806891"/>
    <lineage>
        <taxon>Bacteria</taxon>
        <taxon>Pseudomonadati</taxon>
        <taxon>Chlamydiota</taxon>
        <taxon>Chlamydiia</taxon>
        <taxon>Chlamydiales</taxon>
        <taxon>Chlamydiaceae</taxon>
        <taxon>Chlamydia/Chlamydophila group</taxon>
        <taxon>Chlamydia</taxon>
    </lineage>
</organism>
<dbReference type="PATRIC" id="fig|1806891.3.peg.387"/>
<dbReference type="EMBL" id="CP014639">
    <property type="protein sequence ID" value="ANH78567.1"/>
    <property type="molecule type" value="Genomic_DNA"/>
</dbReference>
<gene>
    <name evidence="1" type="ORF">Cs308_0396</name>
</gene>
<accession>A0A1A9HV43</accession>
<evidence type="ECO:0000313" key="1">
    <source>
        <dbReference type="EMBL" id="ANH78567.1"/>
    </source>
</evidence>